<dbReference type="Gene3D" id="3.40.190.10">
    <property type="entry name" value="Periplasmic binding protein-like II"/>
    <property type="match status" value="2"/>
</dbReference>
<dbReference type="AlphaFoldDB" id="A0AAC9BMT5"/>
<organism evidence="1 2">
    <name type="scientific">Ralstonia insidiosa</name>
    <dbReference type="NCBI Taxonomy" id="190721"/>
    <lineage>
        <taxon>Bacteria</taxon>
        <taxon>Pseudomonadati</taxon>
        <taxon>Pseudomonadota</taxon>
        <taxon>Betaproteobacteria</taxon>
        <taxon>Burkholderiales</taxon>
        <taxon>Burkholderiaceae</taxon>
        <taxon>Ralstonia</taxon>
    </lineage>
</organism>
<gene>
    <name evidence="1" type="ORF">ACS15_4775</name>
</gene>
<dbReference type="EMBL" id="CP012606">
    <property type="protein sequence ID" value="ANH75325.1"/>
    <property type="molecule type" value="Genomic_DNA"/>
</dbReference>
<proteinExistence type="predicted"/>
<evidence type="ECO:0000313" key="1">
    <source>
        <dbReference type="EMBL" id="ANH75325.1"/>
    </source>
</evidence>
<accession>A0AAC9BMT5</accession>
<evidence type="ECO:0000313" key="2">
    <source>
        <dbReference type="Proteomes" id="UP000077927"/>
    </source>
</evidence>
<protein>
    <submittedName>
        <fullName evidence="1">Bacterial extracellular solute-binding family protein</fullName>
    </submittedName>
</protein>
<reference evidence="1 2" key="1">
    <citation type="submission" date="2015-09" db="EMBL/GenBank/DDBJ databases">
        <authorList>
            <person name="Xu Y."/>
            <person name="Nagy A."/>
            <person name="Liu N.T."/>
            <person name="Nou X."/>
        </authorList>
    </citation>
    <scope>NUCLEOTIDE SEQUENCE [LARGE SCALE GENOMIC DNA]</scope>
    <source>
        <strain evidence="1 2">FC1138</strain>
    </source>
</reference>
<dbReference type="KEGG" id="rin:ACS15_4775"/>
<dbReference type="Proteomes" id="UP000077927">
    <property type="component" value="Chromosome 2"/>
</dbReference>
<dbReference type="SUPFAM" id="SSF53850">
    <property type="entry name" value="Periplasmic binding protein-like II"/>
    <property type="match status" value="1"/>
</dbReference>
<sequence length="133" mass="13725">MHIDTVDALRNALLQAKCIAVSASGSGRYVSGELLGQLGIADRVKDRLMVSPKTPVSELLADGQCDAGFQQVSELAGARGISFVGPLPAAVQKTTVFAAGIPINALHPEAGAALIRELTAPMLRAVGLEPPAR</sequence>
<dbReference type="Pfam" id="PF13531">
    <property type="entry name" value="SBP_bac_11"/>
    <property type="match status" value="1"/>
</dbReference>
<name>A0AAC9BMT5_9RALS</name>